<comment type="caution">
    <text evidence="2">Once thought to be involved in copper homeostasis, experiments in E.coli have shown this is not the case.</text>
</comment>
<dbReference type="Gene3D" id="3.20.20.380">
    <property type="entry name" value="Copper homeostasis (CutC) domain"/>
    <property type="match status" value="1"/>
</dbReference>
<evidence type="ECO:0000256" key="2">
    <source>
        <dbReference type="HAMAP-Rule" id="MF_00795"/>
    </source>
</evidence>
<name>A0AA41YV62_9HYPH</name>
<keyword evidence="2" id="KW-0963">Cytoplasm</keyword>
<proteinExistence type="inferred from homology"/>
<dbReference type="Pfam" id="PF03932">
    <property type="entry name" value="CutC"/>
    <property type="match status" value="1"/>
</dbReference>
<dbReference type="GO" id="GO:0005737">
    <property type="term" value="C:cytoplasm"/>
    <property type="evidence" value="ECO:0007669"/>
    <property type="project" value="UniProtKB-SubCell"/>
</dbReference>
<accession>A0AA41YV62</accession>
<protein>
    <recommendedName>
        <fullName evidence="2">PF03932 family protein CutC</fullName>
    </recommendedName>
</protein>
<dbReference type="InterPro" id="IPR005627">
    <property type="entry name" value="CutC-like"/>
</dbReference>
<sequence>MIPVPPSSRTRLEICVDTPDGLAIAIAAGADRIELCSSLDVGGLTPSPGLIALASDSPVPVYAMIRPRQGDFVYGTQDLAAMRADITAVRRAGLAGVVIGASRPNHSLDEQTLADLCAEAGTLGRTLHRAFDLTPSKSVALELAVALGFERILTSGGASDAPSGSDGLAALVIQARGRIAIMAGGGIRPENLTALVHRTGVAEVHASGKVVALPPPDIVRWGFAGDRCFATSFDAIRALRAALP</sequence>
<dbReference type="RefSeq" id="WP_282585518.1">
    <property type="nucleotide sequence ID" value="NZ_JAMOIM010000008.1"/>
</dbReference>
<dbReference type="GO" id="GO:0005507">
    <property type="term" value="F:copper ion binding"/>
    <property type="evidence" value="ECO:0007669"/>
    <property type="project" value="TreeGrafter"/>
</dbReference>
<dbReference type="AlphaFoldDB" id="A0AA41YV62"/>
<comment type="similarity">
    <text evidence="1 2">Belongs to the CutC family.</text>
</comment>
<dbReference type="InterPro" id="IPR036822">
    <property type="entry name" value="CutC-like_dom_sf"/>
</dbReference>
<evidence type="ECO:0000313" key="4">
    <source>
        <dbReference type="Proteomes" id="UP001165667"/>
    </source>
</evidence>
<organism evidence="3 4">
    <name type="scientific">Lichenifustis flavocetrariae</name>
    <dbReference type="NCBI Taxonomy" id="2949735"/>
    <lineage>
        <taxon>Bacteria</taxon>
        <taxon>Pseudomonadati</taxon>
        <taxon>Pseudomonadota</taxon>
        <taxon>Alphaproteobacteria</taxon>
        <taxon>Hyphomicrobiales</taxon>
        <taxon>Lichenihabitantaceae</taxon>
        <taxon>Lichenifustis</taxon>
    </lineage>
</organism>
<evidence type="ECO:0000313" key="3">
    <source>
        <dbReference type="EMBL" id="MCW6509156.1"/>
    </source>
</evidence>
<dbReference type="PANTHER" id="PTHR12598">
    <property type="entry name" value="COPPER HOMEOSTASIS PROTEIN CUTC"/>
    <property type="match status" value="1"/>
</dbReference>
<gene>
    <name evidence="2" type="primary">cutC</name>
    <name evidence="3" type="ORF">M8523_14095</name>
</gene>
<reference evidence="3" key="1">
    <citation type="submission" date="2022-05" db="EMBL/GenBank/DDBJ databases">
        <authorList>
            <person name="Pankratov T."/>
        </authorList>
    </citation>
    <scope>NUCLEOTIDE SEQUENCE</scope>
    <source>
        <strain evidence="3">BP6-180914</strain>
    </source>
</reference>
<comment type="subcellular location">
    <subcellularLocation>
        <location evidence="2">Cytoplasm</location>
    </subcellularLocation>
</comment>
<evidence type="ECO:0000256" key="1">
    <source>
        <dbReference type="ARBA" id="ARBA00007768"/>
    </source>
</evidence>
<dbReference type="Proteomes" id="UP001165667">
    <property type="component" value="Unassembled WGS sequence"/>
</dbReference>
<dbReference type="HAMAP" id="MF_00795">
    <property type="entry name" value="CutC"/>
    <property type="match status" value="1"/>
</dbReference>
<keyword evidence="4" id="KW-1185">Reference proteome</keyword>
<dbReference type="EMBL" id="JAMOIM010000008">
    <property type="protein sequence ID" value="MCW6509156.1"/>
    <property type="molecule type" value="Genomic_DNA"/>
</dbReference>
<dbReference type="PANTHER" id="PTHR12598:SF0">
    <property type="entry name" value="COPPER HOMEOSTASIS PROTEIN CUTC HOMOLOG"/>
    <property type="match status" value="1"/>
</dbReference>
<comment type="caution">
    <text evidence="3">The sequence shown here is derived from an EMBL/GenBank/DDBJ whole genome shotgun (WGS) entry which is preliminary data.</text>
</comment>
<dbReference type="SUPFAM" id="SSF110395">
    <property type="entry name" value="CutC-like"/>
    <property type="match status" value="1"/>
</dbReference>